<dbReference type="AlphaFoldDB" id="A0AAD7ZM24"/>
<keyword evidence="1" id="KW-0520">NAD</keyword>
<name>A0AAD7ZM24_DIPPU</name>
<feature type="region of interest" description="Disordered" evidence="2">
    <location>
        <begin position="1"/>
        <end position="25"/>
    </location>
</feature>
<dbReference type="PANTHER" id="PTHR45740:SF2">
    <property type="entry name" value="POLY [ADP-RIBOSE] POLYMERASE"/>
    <property type="match status" value="1"/>
</dbReference>
<reference evidence="4" key="2">
    <citation type="submission" date="2023-05" db="EMBL/GenBank/DDBJ databases">
        <authorList>
            <person name="Fouks B."/>
        </authorList>
    </citation>
    <scope>NUCLEOTIDE SEQUENCE</scope>
    <source>
        <strain evidence="4">Stay&amp;Tobe</strain>
        <tissue evidence="4">Testes</tissue>
    </source>
</reference>
<dbReference type="GO" id="GO:0005634">
    <property type="term" value="C:nucleus"/>
    <property type="evidence" value="ECO:0007669"/>
    <property type="project" value="TreeGrafter"/>
</dbReference>
<organism evidence="4 5">
    <name type="scientific">Diploptera punctata</name>
    <name type="common">Pacific beetle cockroach</name>
    <dbReference type="NCBI Taxonomy" id="6984"/>
    <lineage>
        <taxon>Eukaryota</taxon>
        <taxon>Metazoa</taxon>
        <taxon>Ecdysozoa</taxon>
        <taxon>Arthropoda</taxon>
        <taxon>Hexapoda</taxon>
        <taxon>Insecta</taxon>
        <taxon>Pterygota</taxon>
        <taxon>Neoptera</taxon>
        <taxon>Polyneoptera</taxon>
        <taxon>Dictyoptera</taxon>
        <taxon>Blattodea</taxon>
        <taxon>Blaberoidea</taxon>
        <taxon>Blaberidae</taxon>
        <taxon>Diplopterinae</taxon>
        <taxon>Diploptera</taxon>
    </lineage>
</organism>
<keyword evidence="1" id="KW-0328">Glycosyltransferase</keyword>
<feature type="domain" description="PARP catalytic" evidence="3">
    <location>
        <begin position="303"/>
        <end position="519"/>
    </location>
</feature>
<accession>A0AAD7ZM24</accession>
<gene>
    <name evidence="4" type="ORF">L9F63_022800</name>
</gene>
<keyword evidence="5" id="KW-1185">Reference proteome</keyword>
<keyword evidence="1" id="KW-0808">Transferase</keyword>
<dbReference type="PROSITE" id="PS51059">
    <property type="entry name" value="PARP_CATALYTIC"/>
    <property type="match status" value="1"/>
</dbReference>
<evidence type="ECO:0000313" key="5">
    <source>
        <dbReference type="Proteomes" id="UP001233999"/>
    </source>
</evidence>
<dbReference type="SUPFAM" id="SSF56399">
    <property type="entry name" value="ADP-ribosylation"/>
    <property type="match status" value="1"/>
</dbReference>
<dbReference type="PANTHER" id="PTHR45740">
    <property type="entry name" value="POLY [ADP-RIBOSE] POLYMERASE"/>
    <property type="match status" value="1"/>
</dbReference>
<dbReference type="GO" id="GO:1990404">
    <property type="term" value="F:NAD+-protein mono-ADP-ribosyltransferase activity"/>
    <property type="evidence" value="ECO:0007669"/>
    <property type="project" value="TreeGrafter"/>
</dbReference>
<dbReference type="InterPro" id="IPR012317">
    <property type="entry name" value="Poly(ADP-ribose)pol_cat_dom"/>
</dbReference>
<dbReference type="Pfam" id="PF00644">
    <property type="entry name" value="PARP"/>
    <property type="match status" value="1"/>
</dbReference>
<evidence type="ECO:0000256" key="1">
    <source>
        <dbReference type="RuleBase" id="RU362114"/>
    </source>
</evidence>
<evidence type="ECO:0000259" key="3">
    <source>
        <dbReference type="PROSITE" id="PS51059"/>
    </source>
</evidence>
<dbReference type="Gene3D" id="3.90.228.10">
    <property type="match status" value="1"/>
</dbReference>
<evidence type="ECO:0000256" key="2">
    <source>
        <dbReference type="SAM" id="MobiDB-lite"/>
    </source>
</evidence>
<dbReference type="GO" id="GO:0003950">
    <property type="term" value="F:NAD+ poly-ADP-ribosyltransferase activity"/>
    <property type="evidence" value="ECO:0007669"/>
    <property type="project" value="UniProtKB-UniRule"/>
</dbReference>
<dbReference type="EMBL" id="JASPKZ010007730">
    <property type="protein sequence ID" value="KAJ9582841.1"/>
    <property type="molecule type" value="Genomic_DNA"/>
</dbReference>
<dbReference type="InterPro" id="IPR051712">
    <property type="entry name" value="ARTD-AVP"/>
</dbReference>
<comment type="caution">
    <text evidence="4">The sequence shown here is derived from an EMBL/GenBank/DDBJ whole genome shotgun (WGS) entry which is preliminary data.</text>
</comment>
<dbReference type="Proteomes" id="UP001233999">
    <property type="component" value="Unassembled WGS sequence"/>
</dbReference>
<sequence length="519" mass="63018">MGGNSSHLEEPSNSSSESYQKTKERLEQLKEAERWQRLLEEERQRKEAELRKLLEEERQLKEAHRQQRLLEQERQRKEAEALRKLLEEERQWKKVDRQQRLLEEEHQRKEAERMRRLLEEQRQRIEEERQQRLLDEERYRIETERMRRILEEERQRMEAERQERLLKEELREKEEQHQKRLQERREKLLEEQRRRKFLQDGRRQEIYNEQILQKEKCQQTYIKKEQQKSSEEHQERSLDEESLKMFLKEEYQEKIPEREQKHYMMGIMNLYTFAEGHMELSKAQGEHDTPVKPGFLHSAVLRDSLTANWDAMPPNKTYVRVPVREDTEEFRTVKNSFKSTTQKRFIVNKIERVQNPFLLGCYLLKKSEMQNMYGVRNVKENVLFRGAFEKFIDKNCEKNFNWRIFAVSKHNKLGEGLTLSPISYIANFCAEREATNKTMFLLRVLVSKVTEASENMEIPPLLNDKNFSNVLRFDTTGRRDGKMIVKFTDNEFYPNYIIHYTVGPELQKKGDKSENLNAP</sequence>
<proteinExistence type="predicted"/>
<protein>
    <recommendedName>
        <fullName evidence="1">Poly [ADP-ribose] polymerase</fullName>
        <shortName evidence="1">PARP</shortName>
        <ecNumber evidence="1">2.4.2.-</ecNumber>
    </recommendedName>
</protein>
<dbReference type="EC" id="2.4.2.-" evidence="1"/>
<reference evidence="4" key="1">
    <citation type="journal article" date="2023" name="IScience">
        <title>Live-bearing cockroach genome reveals convergent evolutionary mechanisms linked to viviparity in insects and beyond.</title>
        <authorList>
            <person name="Fouks B."/>
            <person name="Harrison M.C."/>
            <person name="Mikhailova A.A."/>
            <person name="Marchal E."/>
            <person name="English S."/>
            <person name="Carruthers M."/>
            <person name="Jennings E.C."/>
            <person name="Chiamaka E.L."/>
            <person name="Frigard R.A."/>
            <person name="Pippel M."/>
            <person name="Attardo G.M."/>
            <person name="Benoit J.B."/>
            <person name="Bornberg-Bauer E."/>
            <person name="Tobe S.S."/>
        </authorList>
    </citation>
    <scope>NUCLEOTIDE SEQUENCE</scope>
    <source>
        <strain evidence="4">Stay&amp;Tobe</strain>
    </source>
</reference>
<evidence type="ECO:0000313" key="4">
    <source>
        <dbReference type="EMBL" id="KAJ9582841.1"/>
    </source>
</evidence>